<reference evidence="1" key="1">
    <citation type="submission" date="2020-04" db="EMBL/GenBank/DDBJ databases">
        <title>A chromosome-scale assembly and high-density genetic map of the yellow drum (Nibea albiflora) genome.</title>
        <authorList>
            <person name="Xu D."/>
            <person name="Zhang W."/>
            <person name="Chen R."/>
            <person name="Tan P."/>
            <person name="Wang L."/>
            <person name="Song H."/>
            <person name="Tian L."/>
            <person name="Zhu Q."/>
            <person name="Wang B."/>
        </authorList>
    </citation>
    <scope>NUCLEOTIDE SEQUENCE</scope>
    <source>
        <strain evidence="1">ZJHYS-2018</strain>
    </source>
</reference>
<name>A0ACB7FIF6_NIBAL</name>
<keyword evidence="2" id="KW-1185">Reference proteome</keyword>
<protein>
    <submittedName>
        <fullName evidence="1">Uncharacterized protein</fullName>
    </submittedName>
</protein>
<evidence type="ECO:0000313" key="2">
    <source>
        <dbReference type="Proteomes" id="UP000805704"/>
    </source>
</evidence>
<dbReference type="Proteomes" id="UP000805704">
    <property type="component" value="Chromosome 10"/>
</dbReference>
<accession>A0ACB7FIF6</accession>
<proteinExistence type="predicted"/>
<organism evidence="1 2">
    <name type="scientific">Nibea albiflora</name>
    <name type="common">Yellow drum</name>
    <name type="synonym">Corvina albiflora</name>
    <dbReference type="NCBI Taxonomy" id="240163"/>
    <lineage>
        <taxon>Eukaryota</taxon>
        <taxon>Metazoa</taxon>
        <taxon>Chordata</taxon>
        <taxon>Craniata</taxon>
        <taxon>Vertebrata</taxon>
        <taxon>Euteleostomi</taxon>
        <taxon>Actinopterygii</taxon>
        <taxon>Neopterygii</taxon>
        <taxon>Teleostei</taxon>
        <taxon>Neoteleostei</taxon>
        <taxon>Acanthomorphata</taxon>
        <taxon>Eupercaria</taxon>
        <taxon>Sciaenidae</taxon>
        <taxon>Nibea</taxon>
    </lineage>
</organism>
<comment type="caution">
    <text evidence="1">The sequence shown here is derived from an EMBL/GenBank/DDBJ whole genome shotgun (WGS) entry which is preliminary data.</text>
</comment>
<sequence length="133" mass="13944">MTVPSSAGAFLCSVFSPYLDGWCAVQGEEVRQRLAAVLALCTETTGSRISAVTENAAVLIHFGRFLLIKAVLASALFAAANAATAEASAVQSARDADKRHCGLSHHFVSVLSPPPPSPPPPPLTRDFGSLYLH</sequence>
<gene>
    <name evidence="1" type="ORF">GBF38_016000</name>
</gene>
<dbReference type="EMBL" id="CM024798">
    <property type="protein sequence ID" value="KAG8013815.1"/>
    <property type="molecule type" value="Genomic_DNA"/>
</dbReference>
<evidence type="ECO:0000313" key="1">
    <source>
        <dbReference type="EMBL" id="KAG8013815.1"/>
    </source>
</evidence>